<dbReference type="Pfam" id="PF00004">
    <property type="entry name" value="AAA"/>
    <property type="match status" value="1"/>
</dbReference>
<dbReference type="AlphaFoldDB" id="A0A378IQS9"/>
<dbReference type="SUPFAM" id="SSF52540">
    <property type="entry name" value="P-loop containing nucleoside triphosphate hydrolases"/>
    <property type="match status" value="1"/>
</dbReference>
<dbReference type="GO" id="GO:0036402">
    <property type="term" value="F:proteasome-activating activity"/>
    <property type="evidence" value="ECO:0007669"/>
    <property type="project" value="UniProtKB-UniRule"/>
</dbReference>
<keyword evidence="5 7" id="KW-0067">ATP-binding</keyword>
<dbReference type="Gene3D" id="3.40.50.300">
    <property type="entry name" value="P-loop containing nucleotide triphosphate hydrolases"/>
    <property type="match status" value="2"/>
</dbReference>
<feature type="binding site" evidence="7">
    <location>
        <position position="334"/>
    </location>
    <ligand>
        <name>ATP</name>
        <dbReference type="ChEBI" id="CHEBI:30616"/>
    </ligand>
</feature>
<dbReference type="FunFam" id="3.40.50.300:FF:000213">
    <property type="entry name" value="ATP-dependent protease ATPase subunit HslU"/>
    <property type="match status" value="1"/>
</dbReference>
<dbReference type="GO" id="GO:0005524">
    <property type="term" value="F:ATP binding"/>
    <property type="evidence" value="ECO:0007669"/>
    <property type="project" value="UniProtKB-UniRule"/>
</dbReference>
<sequence>MSTNNSMVTNPREVREVMTPREIVQELDKYIIGQDNAKRAVAIALRNRWRRMKIQDAALRNEIMPKNILMIGPTGVGKTEIARRLAKLARAPFIKVEATKFTEVGYVGRDVDSILRDLADIAVKQEREFAMKKVEHLAEDAAEERILDVLLPPPRGSLTPGEKDSTARQVFRKQLREGALNDNEIEIEVSATPIGIEIMAPPGMEEMTNQLQSMFQQVGSHRTKTRKMTIAKAMQILREEEAAKLINEDDIKTRAIENVEQNGIVFIDELDKVARRAENGSGGDVSREGVQRDLLPLVEGTTVTTKYGMIRSDHILFIASGAFHVAKPSDLIAELQGRLPIRVELSALSVEDFVRILTEPTASLTLQYSALMATEGLTLTFDESGIRRIAEVAWQVNERTENIGARRLYTVMERLLEVVSFEATDKSGESVYVDKAYVDKNLGQLVADEDLARYIL</sequence>
<name>A0A378IQS9_9GAMM</name>
<evidence type="ECO:0000256" key="6">
    <source>
        <dbReference type="ARBA" id="ARBA00023186"/>
    </source>
</evidence>
<dbReference type="GO" id="GO:0043335">
    <property type="term" value="P:protein unfolding"/>
    <property type="evidence" value="ECO:0007669"/>
    <property type="project" value="UniProtKB-UniRule"/>
</dbReference>
<evidence type="ECO:0000256" key="4">
    <source>
        <dbReference type="ARBA" id="ARBA00022741"/>
    </source>
</evidence>
<feature type="binding site" evidence="7">
    <location>
        <begin position="75"/>
        <end position="80"/>
    </location>
    <ligand>
        <name>ATP</name>
        <dbReference type="ChEBI" id="CHEBI:30616"/>
    </ligand>
</feature>
<dbReference type="EMBL" id="UGNX01000001">
    <property type="protein sequence ID" value="STX34364.1"/>
    <property type="molecule type" value="Genomic_DNA"/>
</dbReference>
<dbReference type="FunFam" id="3.40.50.300:FF:000220">
    <property type="entry name" value="ATP-dependent protease ATPase subunit HslU"/>
    <property type="match status" value="1"/>
</dbReference>
<evidence type="ECO:0000259" key="9">
    <source>
        <dbReference type="SMART" id="SM01086"/>
    </source>
</evidence>
<feature type="binding site" evidence="7">
    <location>
        <position position="406"/>
    </location>
    <ligand>
        <name>ATP</name>
        <dbReference type="ChEBI" id="CHEBI:30616"/>
    </ligand>
</feature>
<dbReference type="RefSeq" id="WP_172465401.1">
    <property type="nucleotide sequence ID" value="NZ_CAAAHQ010000063.1"/>
</dbReference>
<keyword evidence="3 7" id="KW-0963">Cytoplasm</keyword>
<evidence type="ECO:0000256" key="5">
    <source>
        <dbReference type="ARBA" id="ARBA00022840"/>
    </source>
</evidence>
<feature type="binding site" evidence="7">
    <location>
        <position position="268"/>
    </location>
    <ligand>
        <name>ATP</name>
        <dbReference type="ChEBI" id="CHEBI:30616"/>
    </ligand>
</feature>
<dbReference type="GO" id="GO:0008233">
    <property type="term" value="F:peptidase activity"/>
    <property type="evidence" value="ECO:0007669"/>
    <property type="project" value="UniProtKB-KW"/>
</dbReference>
<dbReference type="SMART" id="SM00382">
    <property type="entry name" value="AAA"/>
    <property type="match status" value="1"/>
</dbReference>
<reference evidence="11 13" key="2">
    <citation type="submission" date="2018-06" db="EMBL/GenBank/DDBJ databases">
        <authorList>
            <consortium name="Pathogen Informatics"/>
            <person name="Doyle S."/>
        </authorList>
    </citation>
    <scope>NUCLEOTIDE SEQUENCE [LARGE SCALE GENOMIC DNA]</scope>
    <source>
        <strain evidence="11 13">NCTC12438</strain>
    </source>
</reference>
<evidence type="ECO:0000256" key="2">
    <source>
        <dbReference type="ARBA" id="ARBA00009771"/>
    </source>
</evidence>
<dbReference type="Proteomes" id="UP000054854">
    <property type="component" value="Unassembled WGS sequence"/>
</dbReference>
<dbReference type="InterPro" id="IPR003959">
    <property type="entry name" value="ATPase_AAA_core"/>
</dbReference>
<dbReference type="PANTHER" id="PTHR48102">
    <property type="entry name" value="ATP-DEPENDENT CLP PROTEASE ATP-BINDING SUBUNIT CLPX-LIKE, MITOCHONDRIAL-RELATED"/>
    <property type="match status" value="1"/>
</dbReference>
<protein>
    <recommendedName>
        <fullName evidence="7">ATP-dependent protease ATPase subunit HslU</fullName>
    </recommendedName>
    <alternativeName>
        <fullName evidence="7">Unfoldase HslU</fullName>
    </alternativeName>
</protein>
<dbReference type="PANTHER" id="PTHR48102:SF3">
    <property type="entry name" value="ATP-DEPENDENT PROTEASE ATPASE SUBUNIT HSLU"/>
    <property type="match status" value="1"/>
</dbReference>
<keyword evidence="6 7" id="KW-0143">Chaperone</keyword>
<dbReference type="InterPro" id="IPR019489">
    <property type="entry name" value="Clp_ATPase_C"/>
</dbReference>
<dbReference type="Gene3D" id="1.10.8.60">
    <property type="match status" value="1"/>
</dbReference>
<evidence type="ECO:0000256" key="7">
    <source>
        <dbReference type="HAMAP-Rule" id="MF_00249"/>
    </source>
</evidence>
<gene>
    <name evidence="7 11" type="primary">hslU</name>
    <name evidence="10" type="ORF">Lcin_2073</name>
    <name evidence="11" type="ORF">NCTC12438_00962</name>
</gene>
<dbReference type="SMART" id="SM01086">
    <property type="entry name" value="ClpB_D2-small"/>
    <property type="match status" value="1"/>
</dbReference>
<evidence type="ECO:0000313" key="13">
    <source>
        <dbReference type="Proteomes" id="UP000255316"/>
    </source>
</evidence>
<dbReference type="GO" id="GO:0016887">
    <property type="term" value="F:ATP hydrolysis activity"/>
    <property type="evidence" value="ECO:0007669"/>
    <property type="project" value="InterPro"/>
</dbReference>
<feature type="binding site" evidence="7">
    <location>
        <position position="32"/>
    </location>
    <ligand>
        <name>ATP</name>
        <dbReference type="ChEBI" id="CHEBI:30616"/>
    </ligand>
</feature>
<proteinExistence type="inferred from homology"/>
<evidence type="ECO:0000313" key="11">
    <source>
        <dbReference type="EMBL" id="STX34364.1"/>
    </source>
</evidence>
<comment type="subcellular location">
    <subcellularLocation>
        <location evidence="1 7">Cytoplasm</location>
    </subcellularLocation>
</comment>
<dbReference type="EMBL" id="LNXX01000039">
    <property type="protein sequence ID" value="KTC83763.1"/>
    <property type="molecule type" value="Genomic_DNA"/>
</dbReference>
<dbReference type="Proteomes" id="UP000255316">
    <property type="component" value="Unassembled WGS sequence"/>
</dbReference>
<dbReference type="STRING" id="28085.Lcin_2073"/>
<dbReference type="HAMAP" id="MF_00249">
    <property type="entry name" value="HslU"/>
    <property type="match status" value="1"/>
</dbReference>
<evidence type="ECO:0000313" key="12">
    <source>
        <dbReference type="Proteomes" id="UP000054854"/>
    </source>
</evidence>
<evidence type="ECO:0000256" key="1">
    <source>
        <dbReference type="ARBA" id="ARBA00004496"/>
    </source>
</evidence>
<keyword evidence="11" id="KW-0645">Protease</keyword>
<comment type="subunit">
    <text evidence="7">A double ring-shaped homohexamer of HslV is capped on each side by a ring-shaped HslU homohexamer. The assembly of the HslU/HslV complex is dependent on binding of ATP.</text>
</comment>
<comment type="similarity">
    <text evidence="2 7">Belongs to the ClpX chaperone family. HslU subfamily.</text>
</comment>
<comment type="function">
    <text evidence="7">ATPase subunit of a proteasome-like degradation complex; this subunit has chaperone activity. The binding of ATP and its subsequent hydrolysis by HslU are essential for unfolding of protein substrates subsequently hydrolyzed by HslV. HslU recognizes the N-terminal part of its protein substrates and unfolds these before they are guided to HslV for hydrolysis.</text>
</comment>
<dbReference type="InterPro" id="IPR003593">
    <property type="entry name" value="AAA+_ATPase"/>
</dbReference>
<dbReference type="CDD" id="cd19498">
    <property type="entry name" value="RecA-like_HslU"/>
    <property type="match status" value="1"/>
</dbReference>
<organism evidence="11 13">
    <name type="scientific">Legionella cincinnatiensis</name>
    <dbReference type="NCBI Taxonomy" id="28085"/>
    <lineage>
        <taxon>Bacteria</taxon>
        <taxon>Pseudomonadati</taxon>
        <taxon>Pseudomonadota</taxon>
        <taxon>Gammaproteobacteria</taxon>
        <taxon>Legionellales</taxon>
        <taxon>Legionellaceae</taxon>
        <taxon>Legionella</taxon>
    </lineage>
</organism>
<dbReference type="Pfam" id="PF07724">
    <property type="entry name" value="AAA_2"/>
    <property type="match status" value="1"/>
</dbReference>
<dbReference type="GO" id="GO:0009376">
    <property type="term" value="C:HslUV protease complex"/>
    <property type="evidence" value="ECO:0007669"/>
    <property type="project" value="UniProtKB-UniRule"/>
</dbReference>
<dbReference type="NCBIfam" id="NF003544">
    <property type="entry name" value="PRK05201.1"/>
    <property type="match status" value="1"/>
</dbReference>
<dbReference type="InterPro" id="IPR050052">
    <property type="entry name" value="ATP-dep_Clp_protease_ClpX"/>
</dbReference>
<feature type="domain" description="Clp ATPase C-terminal" evidence="9">
    <location>
        <begin position="348"/>
        <end position="447"/>
    </location>
</feature>
<keyword evidence="4 7" id="KW-0547">Nucleotide-binding</keyword>
<dbReference type="InterPro" id="IPR004491">
    <property type="entry name" value="HslU"/>
</dbReference>
<accession>A0A378IQS9</accession>
<dbReference type="InterPro" id="IPR027417">
    <property type="entry name" value="P-loop_NTPase"/>
</dbReference>
<evidence type="ECO:0000256" key="3">
    <source>
        <dbReference type="ARBA" id="ARBA00022490"/>
    </source>
</evidence>
<feature type="domain" description="AAA+ ATPase" evidence="8">
    <location>
        <begin position="64"/>
        <end position="345"/>
    </location>
</feature>
<reference evidence="10 12" key="1">
    <citation type="submission" date="2015-11" db="EMBL/GenBank/DDBJ databases">
        <title>Genomic analysis of 38 Legionella species identifies large and diverse effector repertoires.</title>
        <authorList>
            <person name="Burstein D."/>
            <person name="Amaro F."/>
            <person name="Zusman T."/>
            <person name="Lifshitz Z."/>
            <person name="Cohen O."/>
            <person name="Gilbert J.A."/>
            <person name="Pupko T."/>
            <person name="Shuman H.A."/>
            <person name="Segal G."/>
        </authorList>
    </citation>
    <scope>NUCLEOTIDE SEQUENCE [LARGE SCALE GENOMIC DNA]</scope>
    <source>
        <strain evidence="10 12">CDC#72-OH-14</strain>
    </source>
</reference>
<dbReference type="NCBIfam" id="TIGR00390">
    <property type="entry name" value="hslU"/>
    <property type="match status" value="1"/>
</dbReference>
<dbReference type="Gene3D" id="1.10.8.10">
    <property type="entry name" value="DNA helicase RuvA subunit, C-terminal domain"/>
    <property type="match status" value="2"/>
</dbReference>
<keyword evidence="11" id="KW-0378">Hydrolase</keyword>
<evidence type="ECO:0000313" key="10">
    <source>
        <dbReference type="EMBL" id="KTC83763.1"/>
    </source>
</evidence>
<evidence type="ECO:0000259" key="8">
    <source>
        <dbReference type="SMART" id="SM00382"/>
    </source>
</evidence>
<keyword evidence="12" id="KW-1185">Reference proteome</keyword>